<dbReference type="GO" id="GO:0005737">
    <property type="term" value="C:cytoplasm"/>
    <property type="evidence" value="ECO:0007669"/>
    <property type="project" value="UniProtKB-SubCell"/>
</dbReference>
<keyword evidence="13" id="KW-1185">Reference proteome</keyword>
<dbReference type="InterPro" id="IPR032376">
    <property type="entry name" value="DOCK_N"/>
</dbReference>
<dbReference type="InterPro" id="IPR026791">
    <property type="entry name" value="DOCK"/>
</dbReference>
<dbReference type="PROSITE" id="PS51651">
    <property type="entry name" value="DOCKER"/>
    <property type="match status" value="1"/>
</dbReference>
<feature type="compositionally biased region" description="Polar residues" evidence="8">
    <location>
        <begin position="189"/>
        <end position="200"/>
    </location>
</feature>
<feature type="compositionally biased region" description="Acidic residues" evidence="8">
    <location>
        <begin position="99"/>
        <end position="108"/>
    </location>
</feature>
<dbReference type="InterPro" id="IPR035892">
    <property type="entry name" value="C2_domain_sf"/>
</dbReference>
<keyword evidence="2 6" id="KW-0728">SH3 domain</keyword>
<feature type="compositionally biased region" description="Basic and acidic residues" evidence="8">
    <location>
        <begin position="1940"/>
        <end position="1951"/>
    </location>
</feature>
<dbReference type="InterPro" id="IPR046769">
    <property type="entry name" value="DOCKER_Lobe_A"/>
</dbReference>
<evidence type="ECO:0000259" key="9">
    <source>
        <dbReference type="PROSITE" id="PS50002"/>
    </source>
</evidence>
<dbReference type="Gene3D" id="2.30.30.40">
    <property type="entry name" value="SH3 Domains"/>
    <property type="match status" value="1"/>
</dbReference>
<feature type="region of interest" description="Disordered" evidence="8">
    <location>
        <begin position="1895"/>
        <end position="2010"/>
    </location>
</feature>
<feature type="region of interest" description="Disordered" evidence="8">
    <location>
        <begin position="96"/>
        <end position="215"/>
    </location>
</feature>
<dbReference type="PROSITE" id="PS50002">
    <property type="entry name" value="SH3"/>
    <property type="match status" value="1"/>
</dbReference>
<feature type="compositionally biased region" description="Polar residues" evidence="8">
    <location>
        <begin position="488"/>
        <end position="498"/>
    </location>
</feature>
<dbReference type="GO" id="GO:0007264">
    <property type="term" value="P:small GTPase-mediated signal transduction"/>
    <property type="evidence" value="ECO:0007669"/>
    <property type="project" value="InterPro"/>
</dbReference>
<evidence type="ECO:0000256" key="8">
    <source>
        <dbReference type="SAM" id="MobiDB-lite"/>
    </source>
</evidence>
<evidence type="ECO:0000256" key="5">
    <source>
        <dbReference type="ARBA" id="ARBA00022658"/>
    </source>
</evidence>
<feature type="compositionally biased region" description="Polar residues" evidence="8">
    <location>
        <begin position="130"/>
        <end position="141"/>
    </location>
</feature>
<reference evidence="12" key="1">
    <citation type="submission" date="2021-03" db="EMBL/GenBank/DDBJ databases">
        <title>Comparative genomics and phylogenomic investigation of the class Geoglossomycetes provide insights into ecological specialization and systematics.</title>
        <authorList>
            <person name="Melie T."/>
            <person name="Pirro S."/>
            <person name="Miller A.N."/>
            <person name="Quandt A."/>
        </authorList>
    </citation>
    <scope>NUCLEOTIDE SEQUENCE</scope>
    <source>
        <strain evidence="12">CAQ_001_2017</strain>
    </source>
</reference>
<dbReference type="Proteomes" id="UP000750711">
    <property type="component" value="Unassembled WGS sequence"/>
</dbReference>
<dbReference type="Pfam" id="PF14429">
    <property type="entry name" value="DOCK-C2"/>
    <property type="match status" value="1"/>
</dbReference>
<evidence type="ECO:0000256" key="7">
    <source>
        <dbReference type="PROSITE-ProRule" id="PRU00983"/>
    </source>
</evidence>
<feature type="domain" description="C2 DOCK-type" evidence="10">
    <location>
        <begin position="658"/>
        <end position="842"/>
    </location>
</feature>
<dbReference type="GO" id="GO:0031267">
    <property type="term" value="F:small GTPase binding"/>
    <property type="evidence" value="ECO:0007669"/>
    <property type="project" value="TreeGrafter"/>
</dbReference>
<dbReference type="SMART" id="SM00326">
    <property type="entry name" value="SH3"/>
    <property type="match status" value="1"/>
</dbReference>
<evidence type="ECO:0000256" key="1">
    <source>
        <dbReference type="ARBA" id="ARBA00004496"/>
    </source>
</evidence>
<dbReference type="PANTHER" id="PTHR45653:SF10">
    <property type="entry name" value="MYOBLAST CITY, ISOFORM B"/>
    <property type="match status" value="1"/>
</dbReference>
<dbReference type="InterPro" id="IPR001452">
    <property type="entry name" value="SH3_domain"/>
</dbReference>
<evidence type="ECO:0000313" key="13">
    <source>
        <dbReference type="Proteomes" id="UP000750711"/>
    </source>
</evidence>
<dbReference type="GO" id="GO:0005085">
    <property type="term" value="F:guanyl-nucleotide exchange factor activity"/>
    <property type="evidence" value="ECO:0007669"/>
    <property type="project" value="UniProtKB-KW"/>
</dbReference>
<dbReference type="CDD" id="cd11684">
    <property type="entry name" value="DHR2_DOCK"/>
    <property type="match status" value="1"/>
</dbReference>
<evidence type="ECO:0000256" key="6">
    <source>
        <dbReference type="PROSITE-ProRule" id="PRU00192"/>
    </source>
</evidence>
<keyword evidence="5" id="KW-0344">Guanine-nucleotide releasing factor</keyword>
<dbReference type="SUPFAM" id="SSF48371">
    <property type="entry name" value="ARM repeat"/>
    <property type="match status" value="1"/>
</dbReference>
<dbReference type="InterPro" id="IPR043161">
    <property type="entry name" value="DOCK_C_lobe_A"/>
</dbReference>
<feature type="non-terminal residue" evidence="12">
    <location>
        <position position="2010"/>
    </location>
</feature>
<evidence type="ECO:0000259" key="11">
    <source>
        <dbReference type="PROSITE" id="PS51651"/>
    </source>
</evidence>
<dbReference type="Pfam" id="PF16172">
    <property type="entry name" value="DOCK_N"/>
    <property type="match status" value="1"/>
</dbReference>
<dbReference type="InterPro" id="IPR056372">
    <property type="entry name" value="TPR_DOCK"/>
</dbReference>
<dbReference type="InterPro" id="IPR043162">
    <property type="entry name" value="DOCK_C_lobe_C"/>
</dbReference>
<comment type="subcellular location">
    <subcellularLocation>
        <location evidence="1">Cytoplasm</location>
    </subcellularLocation>
</comment>
<sequence>MPWQPLPRIAFAIATHPFEPSSPADLPLELGDELYIIEQGGKDGSWYRGYLVAPPSLLAGLTCVKGQTLEARVFSGIFPRSCVEVREVLGETSLGGLYEGEEEDEDGWYTDGQGGTNATNGVSGKAEVSQGKTLVNGTRSGSLRAKGSIRRKRHSLTDGPLSRSLSRKKSTASKERKLTRTRSNRSHRSQTSTLPVSPISNAPRDPNAPKPPAPVPMLKIGDETPTSAQEPLVDEIGSCLKEWHSSTLHELLLARQYPLLDEMFNLVQKLDFSRRQLLHGVLTKHELKLLRENAVWNLVKGNKMLGREVIVRDPAEKGRILTGDDSAVEITNLQSIMSLLDSPPGHHVEGVTLHHLFLDIKSFVGVSSEATTLSFYLCSKSPGAMPEPVSETFVVELNPDGSPVSPAQAGELKTLFTDLGATDLGEGGAIETQLFLVAKVQTTQVTMVGGHSTPSPLNGGSASGKSGPTVNSSGTAKGRRSLMWGQKVTGSTRWNQAHQTSRSVSSGSSQQSSNSGPPGAETSEADTSDPPNTSSQPSQISVKRNVGVGILHVGEFMRQENETEQTIKIWSPISSSTGVGQGGEAQENSEDWDSLIAELVQSPTGRFEKSSRADRLHLFVKPFNSPDAESLIKRTPTLLHQIARTGKIGFSGAPTGPRSDIYLTVQNTFLPRNALLSHPRTGGMPLSHISNITTLQVTMEVRKASGEKLQDCIFPSSNSKGLTTWKSAVVERGRAWDETLKLVVPPEEVPACHVFMSVSDMLGRPFASSWIPLWEQQAFVRDGSHSLLLYRYDETTSRPRMAAGTGGGYLSLPWSSGGKDGNSKDETLTGPVATIQLKSYLCSTKFSQEKTLLGLLKWRERSAGELVDLLKRVIFVPEIEIVKLLSEVFDALFGILVDHAGNDEYEDLVFNALITVLCIVYDRRFNLGPSVDHYAEHRFNYPFATPCLIRSFTRLLSNPTDPASSRKLRATFKVGSHMLKFIINAREQQKAKEAGIGITSTQPTFTRDLQGIFKSLEALMRNPAPILVGTQTLAVQHFHTMLPGLSGLLTAEEILHIAIDFMDSCAEVKGKLILFKLILIINFSRLKVFSNPESRQALTANTVRWLAPHWGQTTEITPQWRDQVRLCCSVLSVQVNELGEFASEYIPKIIDSYRTIEAAGREARHTISLLFPKTYPFPTKPIAGSPVFDEALIELSAILAAVSNLPTGILLDFQETELSEFLYNTLQVHLSILGCEAFPKDWLSVHIYQHKSTMKTLEYLAGILIDSFLPHPDEAEEFNTDLWRAFFTTLLKLVGSDALALETFPEQKRRAVWKVAGDVREQGADLLRRSWEAIGWETSSEDRKRYGLEKMGGYQVQYVPSLVPPIVGLCLSVHEGLRSVAVEVLQTMIVSEWTLSQDLSVVQAEMIDCLDQLFKSKHLTESILQKMFISELTALFETLAHPPNDPLYLAVKDLISTIDEFLDLLVAVHSTDATGEASHILHTLRLMEFLRDMQKEDIFIRYVHQLNRIQIESRNPVEAGLALQLHAELYEWDTAKRVPSLEDPVLPEQSAFERKEHLYLEMIQHFEDGKAWSNALAAYKELADQYENNIFDFAKLSRAQRAIATIYDRIAKGEHVLPRYFRVVYSGMGFPLNLRDKQFIFQGPPSEKLSAFTDRMQQQHPSAQIVAAADVGDVEGQFLQISAVSLHRDALHAVNRRPKVANATREHLLMGWPNVFSVTVRRQASSLDVKDQWVEKTLYTTAETFPTILRRSEVVSTEQIRLSSVQSAMERTFRKTQELAALEKRIADGTETNVKLLTDFLNNSVDPSVVGSIAQYRSLLPVKEEEEGDESGEEPELDPIECALKTALLDHAMVVKRCLEPAQSIWADLQFKTVLEDLTQKFETSFAAETAALSSPPSAIPASQNNAWGAVPTPNLLDTSSSGPPQLPHVNGLGIDESDDHVRETRHDKNRLSMNLFKRTAPPESDEPKTNGTLKNPSTDNSDELSLATSRSRSKSIARRSFLGSSEDES</sequence>
<dbReference type="PROSITE" id="PS51650">
    <property type="entry name" value="C2_DOCK"/>
    <property type="match status" value="1"/>
</dbReference>
<dbReference type="InterPro" id="IPR042455">
    <property type="entry name" value="DOCK_N_sub1"/>
</dbReference>
<proteinExistence type="inferred from homology"/>
<accession>A0A9P8RNV8</accession>
<dbReference type="SUPFAM" id="SSF50044">
    <property type="entry name" value="SH3-domain"/>
    <property type="match status" value="1"/>
</dbReference>
<feature type="compositionally biased region" description="Polar residues" evidence="8">
    <location>
        <begin position="448"/>
        <end position="475"/>
    </location>
</feature>
<feature type="domain" description="DOCKER" evidence="11">
    <location>
        <begin position="1490"/>
        <end position="1898"/>
    </location>
</feature>
<feature type="compositionally biased region" description="Pro residues" evidence="8">
    <location>
        <begin position="206"/>
        <end position="215"/>
    </location>
</feature>
<gene>
    <name evidence="12" type="ORF">GP486_004860</name>
</gene>
<dbReference type="EMBL" id="JAGHQM010000832">
    <property type="protein sequence ID" value="KAH0558484.1"/>
    <property type="molecule type" value="Genomic_DNA"/>
</dbReference>
<dbReference type="InterPro" id="IPR036028">
    <property type="entry name" value="SH3-like_dom_sf"/>
</dbReference>
<evidence type="ECO:0000256" key="2">
    <source>
        <dbReference type="ARBA" id="ARBA00022443"/>
    </source>
</evidence>
<feature type="compositionally biased region" description="Basic residues" evidence="8">
    <location>
        <begin position="179"/>
        <end position="188"/>
    </location>
</feature>
<dbReference type="GO" id="GO:0005886">
    <property type="term" value="C:plasma membrane"/>
    <property type="evidence" value="ECO:0007669"/>
    <property type="project" value="TreeGrafter"/>
</dbReference>
<comment type="similarity">
    <text evidence="7">Belongs to the DOCK family.</text>
</comment>
<comment type="caution">
    <text evidence="12">The sequence shown here is derived from an EMBL/GenBank/DDBJ whole genome shotgun (WGS) entry which is preliminary data.</text>
</comment>
<dbReference type="Pfam" id="PF23554">
    <property type="entry name" value="TPR_DOCK"/>
    <property type="match status" value="1"/>
</dbReference>
<dbReference type="InterPro" id="IPR027357">
    <property type="entry name" value="DOCKER_dom"/>
</dbReference>
<feature type="compositionally biased region" description="Low complexity" evidence="8">
    <location>
        <begin position="499"/>
        <end position="515"/>
    </location>
</feature>
<feature type="compositionally biased region" description="Polar residues" evidence="8">
    <location>
        <begin position="1970"/>
        <end position="1980"/>
    </location>
</feature>
<feature type="region of interest" description="Disordered" evidence="8">
    <location>
        <begin position="448"/>
        <end position="539"/>
    </location>
</feature>
<keyword evidence="4" id="KW-0597">Phosphoprotein</keyword>
<dbReference type="PANTHER" id="PTHR45653">
    <property type="entry name" value="DEDICATOR OF CYTOKINESIS"/>
    <property type="match status" value="1"/>
</dbReference>
<dbReference type="Gene3D" id="1.25.40.410">
    <property type="match status" value="1"/>
</dbReference>
<dbReference type="Gene3D" id="2.60.40.150">
    <property type="entry name" value="C2 domain"/>
    <property type="match status" value="1"/>
</dbReference>
<protein>
    <submittedName>
        <fullName evidence="12">Uncharacterized protein</fullName>
    </submittedName>
</protein>
<feature type="domain" description="SH3" evidence="9">
    <location>
        <begin position="7"/>
        <end position="88"/>
    </location>
</feature>
<evidence type="ECO:0000256" key="3">
    <source>
        <dbReference type="ARBA" id="ARBA00022490"/>
    </source>
</evidence>
<evidence type="ECO:0000256" key="4">
    <source>
        <dbReference type="ARBA" id="ARBA00022553"/>
    </source>
</evidence>
<dbReference type="Pfam" id="PF06920">
    <property type="entry name" value="DHR-2_Lobe_A"/>
    <property type="match status" value="1"/>
</dbReference>
<dbReference type="Gene3D" id="1.20.58.740">
    <property type="match status" value="1"/>
</dbReference>
<dbReference type="InterPro" id="IPR016024">
    <property type="entry name" value="ARM-type_fold"/>
</dbReference>
<organism evidence="12 13">
    <name type="scientific">Trichoglossum hirsutum</name>
    <dbReference type="NCBI Taxonomy" id="265104"/>
    <lineage>
        <taxon>Eukaryota</taxon>
        <taxon>Fungi</taxon>
        <taxon>Dikarya</taxon>
        <taxon>Ascomycota</taxon>
        <taxon>Pezizomycotina</taxon>
        <taxon>Geoglossomycetes</taxon>
        <taxon>Geoglossales</taxon>
        <taxon>Geoglossaceae</taxon>
        <taxon>Trichoglossum</taxon>
    </lineage>
</organism>
<name>A0A9P8RNV8_9PEZI</name>
<feature type="compositionally biased region" description="Polar residues" evidence="8">
    <location>
        <begin position="529"/>
        <end position="539"/>
    </location>
</feature>
<keyword evidence="3" id="KW-0963">Cytoplasm</keyword>
<dbReference type="CDD" id="cd08679">
    <property type="entry name" value="C2_DOCK180_related"/>
    <property type="match status" value="1"/>
</dbReference>
<evidence type="ECO:0000313" key="12">
    <source>
        <dbReference type="EMBL" id="KAH0558484.1"/>
    </source>
</evidence>
<evidence type="ECO:0000259" key="10">
    <source>
        <dbReference type="PROSITE" id="PS51650"/>
    </source>
</evidence>
<dbReference type="Gene3D" id="1.20.1270.350">
    <property type="entry name" value="Dedicator of cytokinesis N-terminal subdomain"/>
    <property type="match status" value="1"/>
</dbReference>
<dbReference type="InterPro" id="IPR027007">
    <property type="entry name" value="C2_DOCK-type_domain"/>
</dbReference>